<dbReference type="EMBL" id="VSSQ01025924">
    <property type="protein sequence ID" value="MPM74377.1"/>
    <property type="molecule type" value="Genomic_DNA"/>
</dbReference>
<gene>
    <name evidence="2" type="ORF">SDC9_121365</name>
</gene>
<proteinExistence type="predicted"/>
<evidence type="ECO:0000256" key="1">
    <source>
        <dbReference type="SAM" id="Phobius"/>
    </source>
</evidence>
<protein>
    <submittedName>
        <fullName evidence="2">Uncharacterized protein</fullName>
    </submittedName>
</protein>
<accession>A0A645CBR1</accession>
<keyword evidence="1" id="KW-0472">Membrane</keyword>
<comment type="caution">
    <text evidence="2">The sequence shown here is derived from an EMBL/GenBank/DDBJ whole genome shotgun (WGS) entry which is preliminary data.</text>
</comment>
<dbReference type="AlphaFoldDB" id="A0A645CBR1"/>
<keyword evidence="1" id="KW-0812">Transmembrane</keyword>
<sequence length="82" mass="9674">MEKKVIPFWVWIVLGLGILFFLLWLLGVFNPKQEVVEKEVVKQVEVVKTDTSKVEEPEQEYGQKFFELQIVTESELTKIFTQ</sequence>
<keyword evidence="1" id="KW-1133">Transmembrane helix</keyword>
<reference evidence="2" key="1">
    <citation type="submission" date="2019-08" db="EMBL/GenBank/DDBJ databases">
        <authorList>
            <person name="Kucharzyk K."/>
            <person name="Murdoch R.W."/>
            <person name="Higgins S."/>
            <person name="Loffler F."/>
        </authorList>
    </citation>
    <scope>NUCLEOTIDE SEQUENCE</scope>
</reference>
<evidence type="ECO:0000313" key="2">
    <source>
        <dbReference type="EMBL" id="MPM74377.1"/>
    </source>
</evidence>
<name>A0A645CBR1_9ZZZZ</name>
<organism evidence="2">
    <name type="scientific">bioreactor metagenome</name>
    <dbReference type="NCBI Taxonomy" id="1076179"/>
    <lineage>
        <taxon>unclassified sequences</taxon>
        <taxon>metagenomes</taxon>
        <taxon>ecological metagenomes</taxon>
    </lineage>
</organism>
<feature type="transmembrane region" description="Helical" evidence="1">
    <location>
        <begin position="6"/>
        <end position="29"/>
    </location>
</feature>